<dbReference type="Gene3D" id="1.25.40.150">
    <property type="entry name" value="V-type ATPase, subunit H, C-terminal domain"/>
    <property type="match status" value="1"/>
</dbReference>
<evidence type="ECO:0000256" key="13">
    <source>
        <dbReference type="SAM" id="MobiDB-lite"/>
    </source>
</evidence>
<dbReference type="AlphaFoldDB" id="A0A1I8HEM9"/>
<dbReference type="InterPro" id="IPR014711">
    <property type="entry name" value="TopoI_cat_a-hlx-sub_euk"/>
</dbReference>
<reference evidence="16" key="1">
    <citation type="submission" date="2016-11" db="UniProtKB">
        <authorList>
            <consortium name="WormBaseParasite"/>
        </authorList>
    </citation>
    <scope>IDENTIFICATION</scope>
</reference>
<evidence type="ECO:0000259" key="14">
    <source>
        <dbReference type="SMART" id="SM00435"/>
    </source>
</evidence>
<dbReference type="PRINTS" id="PR00416">
    <property type="entry name" value="EUTPISMRASEI"/>
</dbReference>
<dbReference type="InterPro" id="IPR011989">
    <property type="entry name" value="ARM-like"/>
</dbReference>
<dbReference type="SUPFAM" id="SSF56741">
    <property type="entry name" value="Eukaryotic DNA topoisomerase I, N-terminal DNA-binding fragment"/>
    <property type="match status" value="1"/>
</dbReference>
<evidence type="ECO:0000256" key="10">
    <source>
        <dbReference type="PROSITE-ProRule" id="PRU01382"/>
    </source>
</evidence>
<dbReference type="WBParaSite" id="maker-uti_cns_0005637-snap-gene-0.6-mRNA-1">
    <property type="protein sequence ID" value="maker-uti_cns_0005637-snap-gene-0.6-mRNA-1"/>
    <property type="gene ID" value="maker-uti_cns_0005637-snap-gene-0.6"/>
</dbReference>
<dbReference type="InterPro" id="IPR018521">
    <property type="entry name" value="TopoIB_AS"/>
</dbReference>
<feature type="compositionally biased region" description="Acidic residues" evidence="13">
    <location>
        <begin position="1246"/>
        <end position="1260"/>
    </location>
</feature>
<keyword evidence="7" id="KW-0406">Ion transport</keyword>
<protein>
    <recommendedName>
        <fullName evidence="11">DNA topoisomerase I</fullName>
        <ecNumber evidence="11">5.6.2.1</ecNumber>
    </recommendedName>
    <alternativeName>
        <fullName evidence="11">DNA topoisomerase 1</fullName>
    </alternativeName>
</protein>
<dbReference type="Pfam" id="PF02919">
    <property type="entry name" value="Topoisom_I_N"/>
    <property type="match status" value="1"/>
</dbReference>
<feature type="compositionally biased region" description="Low complexity" evidence="13">
    <location>
        <begin position="558"/>
        <end position="582"/>
    </location>
</feature>
<keyword evidence="9 10" id="KW-0413">Isomerase</keyword>
<dbReference type="CDD" id="cd00256">
    <property type="entry name" value="VATPase_H"/>
    <property type="match status" value="1"/>
</dbReference>
<evidence type="ECO:0000256" key="8">
    <source>
        <dbReference type="ARBA" id="ARBA00023125"/>
    </source>
</evidence>
<sequence>MSYTQLSQNATEGSVSTLLRMDTFNGHIEDIDKIGMYAATNQLQHRANEVRNTRINWQSYLQGQMIDPEDYDFMVKLESLSAVPEQRKALLEANSDQFARTFFSMLAKISKDQTVQYVLTLLDDLLQEEKTRVDVFKRYMEQRKENVWSPFFSLLHRQDGFIVNQASRIVAKFACWGSRLMEQTDLVHYLNWLNEQLRIPSNEYLQTVARCLQMLLRVSQYRQVFCDIDGIGTLANVLSGKVNYQIQYQLVFCLWCLSFDADIVARMKKYNLIPICADILCESEKEKVNRIVCAFFRHLLEKPADSQLTQESALAMVHCKVLKQVELLAQKKYDDIEHEDDLKYLVEVLSNSIHDLSSFDEYASELKAGRLEWSPVHKSERFWRENAIRLNERNYELLKILVRLLESSKDSLVLCVAAHDVGEYVRHYPRGKTVIEQLGAKELVMKMLSSEDPNVRYNALIAVQKIMVHNWEYLGKQIEEKQPAGGATGGGGSAAKPAASLFRIPLFMSAAVKREPMLAPGGSGDFKNGNTSSSDDDVPLAKKFNVAKRKASPPPTPSSEQSSSAAAATAGASSGGKASAEANGDQPSSKKVKKEPIESNGVEASSSSASAAARRELKKKKKLEKEKRREKEKEKERLAAKAKEKSKPTVNKDKKPVKKEGKPDEPEVWRWWEEAKPSDGSKWKFLEHKGPVFAPAYEPLPKSVKFYYDGEPMQLSPEAEEVAGFYARMLDHDYTSKDVFNNNFFQDWRSVMTHDEQKRIKSLKKCDFKEMHRYFTQQAEERKNRSKEEKLKLKQENERLMKEYGVCTLDGHKQKIANFRIEPPGLFRGRGNHPKMGKLKRRVRPEDVIINCSKDSKVPKPPDGRKWKEVRHDNTVSWLACWVENVQGNFKYVMLNAASRLKGEKDWKKYETARQLHKVVDKIRSQYRADLKSKEMRLRQRAVALYFIDKLALRAGNEKDDDEADTVGCCSLRYEHIKLHKQHPEMGNYVVEFDFLGKDSIRYNNAVPVEKRVFKNLRLFMENKKEGDDLFDRLNTSILNAHLKELMDGLTAKVFRTYNASKTLEEQLDKLTNPEEPVAAKILSYNRANREVAILCNHQRAVPKTFEKSMENLNKKVEEKEKAVKAAKREAKAAKVVAKRQKSVKNKQAYEKKKAALRRLEDQLLKLKVQKTDKDENKEIALGTSKLNYLDPRITVAWCRRFNVPVEKVYNKTQREKFQWAIDMAGPEFRFQDTDSDRGTNKMQGGDDDEEEDEEEDEES</sequence>
<keyword evidence="12" id="KW-0175">Coiled coil</keyword>
<dbReference type="GO" id="GO:0006260">
    <property type="term" value="P:DNA replication"/>
    <property type="evidence" value="ECO:0007669"/>
    <property type="project" value="TreeGrafter"/>
</dbReference>
<dbReference type="FunFam" id="1.25.40.150:FF:000001">
    <property type="entry name" value="V-type proton ATPase subunit H"/>
    <property type="match status" value="1"/>
</dbReference>
<proteinExistence type="inferred from homology"/>
<dbReference type="InterPro" id="IPR014727">
    <property type="entry name" value="TopoI_cat_a/b-sub_euk"/>
</dbReference>
<dbReference type="Gene3D" id="1.10.132.10">
    <property type="match status" value="1"/>
</dbReference>
<dbReference type="PROSITE" id="PS00176">
    <property type="entry name" value="TOPO_IB_1"/>
    <property type="match status" value="1"/>
</dbReference>
<dbReference type="Pfam" id="PF11698">
    <property type="entry name" value="V-ATPase_H_C"/>
    <property type="match status" value="1"/>
</dbReference>
<dbReference type="PANTHER" id="PTHR10290">
    <property type="entry name" value="DNA TOPOISOMERASE I"/>
    <property type="match status" value="1"/>
</dbReference>
<evidence type="ECO:0000256" key="2">
    <source>
        <dbReference type="ARBA" id="ARBA00006645"/>
    </source>
</evidence>
<dbReference type="FunFam" id="1.10.132.10:FF:000001">
    <property type="entry name" value="DNA topoisomerase I"/>
    <property type="match status" value="1"/>
</dbReference>
<dbReference type="PANTHER" id="PTHR10290:SF3">
    <property type="entry name" value="DNA TOPOISOMERASE 1"/>
    <property type="match status" value="1"/>
</dbReference>
<dbReference type="GO" id="GO:0046961">
    <property type="term" value="F:proton-transporting ATPase activity, rotational mechanism"/>
    <property type="evidence" value="ECO:0007669"/>
    <property type="project" value="InterPro"/>
</dbReference>
<comment type="catalytic activity">
    <reaction evidence="1 10 11">
        <text>ATP-independent breakage of single-stranded DNA, followed by passage and rejoining.</text>
        <dbReference type="EC" id="5.6.2.1"/>
    </reaction>
</comment>
<comment type="similarity">
    <text evidence="2 10 11">Belongs to the type IB topoisomerase family.</text>
</comment>
<dbReference type="Pfam" id="PF03224">
    <property type="entry name" value="V-ATPase_H_N"/>
    <property type="match status" value="1"/>
</dbReference>
<dbReference type="GO" id="GO:0003677">
    <property type="term" value="F:DNA binding"/>
    <property type="evidence" value="ECO:0007669"/>
    <property type="project" value="UniProtKB-UniRule"/>
</dbReference>
<dbReference type="InterPro" id="IPR011987">
    <property type="entry name" value="ATPase_V1-cplx_hsu_C"/>
</dbReference>
<dbReference type="InterPro" id="IPR008336">
    <property type="entry name" value="TopoI_DNA-bd_euk"/>
</dbReference>
<dbReference type="InterPro" id="IPR036202">
    <property type="entry name" value="TopoI_DNA-bd_euk_N_sf"/>
</dbReference>
<organism evidence="15 16">
    <name type="scientific">Macrostomum lignano</name>
    <dbReference type="NCBI Taxonomy" id="282301"/>
    <lineage>
        <taxon>Eukaryota</taxon>
        <taxon>Metazoa</taxon>
        <taxon>Spiralia</taxon>
        <taxon>Lophotrochozoa</taxon>
        <taxon>Platyhelminthes</taxon>
        <taxon>Rhabditophora</taxon>
        <taxon>Macrostomorpha</taxon>
        <taxon>Macrostomida</taxon>
        <taxon>Macrostomidae</taxon>
        <taxon>Macrostomum</taxon>
    </lineage>
</organism>
<dbReference type="InterPro" id="IPR013034">
    <property type="entry name" value="DNA_topo_DNA_db_N_dom1"/>
</dbReference>
<dbReference type="FunFam" id="2.170.11.10:FF:000002">
    <property type="entry name" value="DNA topoisomerase I"/>
    <property type="match status" value="1"/>
</dbReference>
<dbReference type="Gene3D" id="3.90.15.10">
    <property type="entry name" value="Topoisomerase I, Chain A, domain 3"/>
    <property type="match status" value="1"/>
</dbReference>
<dbReference type="Proteomes" id="UP000095280">
    <property type="component" value="Unplaced"/>
</dbReference>
<evidence type="ECO:0000256" key="5">
    <source>
        <dbReference type="ARBA" id="ARBA00022781"/>
    </source>
</evidence>
<dbReference type="InterPro" id="IPR048045">
    <property type="entry name" value="Topoisomer_I_DNA-bd"/>
</dbReference>
<feature type="region of interest" description="Disordered" evidence="13">
    <location>
        <begin position="1229"/>
        <end position="1260"/>
    </location>
</feature>
<name>A0A1I8HEM9_9PLAT</name>
<dbReference type="Pfam" id="PF01028">
    <property type="entry name" value="Topoisom_I"/>
    <property type="match status" value="1"/>
</dbReference>
<dbReference type="CDD" id="cd00659">
    <property type="entry name" value="Topo_IB_C"/>
    <property type="match status" value="1"/>
</dbReference>
<comment type="similarity">
    <text evidence="3">Belongs to the V-ATPase H subunit family.</text>
</comment>
<keyword evidence="4" id="KW-0813">Transport</keyword>
<dbReference type="Gene3D" id="1.10.10.41">
    <property type="entry name" value="Yeast DNA topoisomerase - domain 1"/>
    <property type="match status" value="1"/>
</dbReference>
<dbReference type="InterPro" id="IPR004908">
    <property type="entry name" value="ATPase_V1-cplx_hsu"/>
</dbReference>
<dbReference type="SUPFAM" id="SSF46596">
    <property type="entry name" value="Eukaryotic DNA topoisomerase I, dispensable insert domain"/>
    <property type="match status" value="1"/>
</dbReference>
<dbReference type="SMART" id="SM00435">
    <property type="entry name" value="TOPEUc"/>
    <property type="match status" value="1"/>
</dbReference>
<keyword evidence="15" id="KW-1185">Reference proteome</keyword>
<evidence type="ECO:0000256" key="11">
    <source>
        <dbReference type="RuleBase" id="RU365101"/>
    </source>
</evidence>
<accession>A0A1I8HEM9</accession>
<comment type="function">
    <text evidence="11">Releases the supercoiling and torsional tension of DNA introduced during the DNA replication and transcription by transiently cleaving and rejoining one strand of the DNA duplex. Introduces a single-strand break via transesterification at the specific target site 5'-[CT]CCTTp site in duplex DNA. The scissile phosphodiester is attacked by the catalytic tyrosine of the enzyme, resulting in the formation of a DNA-(3'-phosphotyrosyl)-enzyme intermediate and the expulsion of a 5'-OH DNA strand. The free DNA strand then undergoes passage around the unbroken strand thus removing DNA supercoils. Finally, in the religation step, the DNA 5'-OH attacks the covalent intermediate to expel the active-site tyrosine and restore the DNA phosphodiester backbone.</text>
</comment>
<feature type="compositionally biased region" description="Low complexity" evidence="13">
    <location>
        <begin position="603"/>
        <end position="612"/>
    </location>
</feature>
<dbReference type="FunFam" id="3.90.15.10:FF:000001">
    <property type="entry name" value="DNA topoisomerase I"/>
    <property type="match status" value="1"/>
</dbReference>
<dbReference type="GO" id="GO:0007059">
    <property type="term" value="P:chromosome segregation"/>
    <property type="evidence" value="ECO:0007669"/>
    <property type="project" value="TreeGrafter"/>
</dbReference>
<dbReference type="EC" id="5.6.2.1" evidence="11"/>
<evidence type="ECO:0000256" key="12">
    <source>
        <dbReference type="SAM" id="Coils"/>
    </source>
</evidence>
<feature type="compositionally biased region" description="Basic and acidic residues" evidence="13">
    <location>
        <begin position="1230"/>
        <end position="1240"/>
    </location>
</feature>
<dbReference type="InterPro" id="IPR013500">
    <property type="entry name" value="TopoI_cat_euk"/>
</dbReference>
<dbReference type="InterPro" id="IPR025834">
    <property type="entry name" value="TopoI_C_dom"/>
</dbReference>
<evidence type="ECO:0000313" key="16">
    <source>
        <dbReference type="WBParaSite" id="maker-uti_cns_0005637-snap-gene-0.6-mRNA-1"/>
    </source>
</evidence>
<evidence type="ECO:0000256" key="9">
    <source>
        <dbReference type="ARBA" id="ARBA00023235"/>
    </source>
</evidence>
<dbReference type="GO" id="GO:0003917">
    <property type="term" value="F:DNA topoisomerase type I (single strand cut, ATP-independent) activity"/>
    <property type="evidence" value="ECO:0007669"/>
    <property type="project" value="UniProtKB-UniRule"/>
</dbReference>
<dbReference type="InterPro" id="IPR038497">
    <property type="entry name" value="ATPase_V1-cplx_hsu_C_sf"/>
</dbReference>
<dbReference type="InterPro" id="IPR001631">
    <property type="entry name" value="TopoI"/>
</dbReference>
<evidence type="ECO:0000256" key="1">
    <source>
        <dbReference type="ARBA" id="ARBA00000213"/>
    </source>
</evidence>
<keyword evidence="8 10" id="KW-0238">DNA-binding</keyword>
<dbReference type="InterPro" id="IPR011010">
    <property type="entry name" value="DNA_brk_join_enz"/>
</dbReference>
<dbReference type="GO" id="GO:0000221">
    <property type="term" value="C:vacuolar proton-transporting V-type ATPase, V1 domain"/>
    <property type="evidence" value="ECO:0007669"/>
    <property type="project" value="InterPro"/>
</dbReference>
<dbReference type="GO" id="GO:0005730">
    <property type="term" value="C:nucleolus"/>
    <property type="evidence" value="ECO:0007669"/>
    <property type="project" value="TreeGrafter"/>
</dbReference>
<evidence type="ECO:0000313" key="15">
    <source>
        <dbReference type="Proteomes" id="UP000095280"/>
    </source>
</evidence>
<keyword evidence="6 10" id="KW-0799">Topoisomerase</keyword>
<evidence type="ECO:0000256" key="4">
    <source>
        <dbReference type="ARBA" id="ARBA00022448"/>
    </source>
</evidence>
<dbReference type="SUPFAM" id="SSF48371">
    <property type="entry name" value="ARM repeat"/>
    <property type="match status" value="1"/>
</dbReference>
<dbReference type="SUPFAM" id="SSF56349">
    <property type="entry name" value="DNA breaking-rejoining enzymes"/>
    <property type="match status" value="1"/>
</dbReference>
<feature type="compositionally biased region" description="Basic and acidic residues" evidence="13">
    <location>
        <begin position="623"/>
        <end position="665"/>
    </location>
</feature>
<dbReference type="FunFam" id="1.25.10.10:FF:000067">
    <property type="entry name" value="V-type proton ATPase subunit H"/>
    <property type="match status" value="1"/>
</dbReference>
<dbReference type="Gene3D" id="1.25.10.10">
    <property type="entry name" value="Leucine-rich Repeat Variant"/>
    <property type="match status" value="1"/>
</dbReference>
<evidence type="ECO:0000256" key="6">
    <source>
        <dbReference type="ARBA" id="ARBA00023029"/>
    </source>
</evidence>
<dbReference type="CDD" id="cd03488">
    <property type="entry name" value="Topoisomer_IB_N_htopoI_like"/>
    <property type="match status" value="1"/>
</dbReference>
<evidence type="ECO:0000256" key="7">
    <source>
        <dbReference type="ARBA" id="ARBA00023065"/>
    </source>
</evidence>
<feature type="domain" description="DNA topoisomerase I eukaryotic-type" evidence="14">
    <location>
        <begin position="826"/>
        <end position="1203"/>
    </location>
</feature>
<feature type="coiled-coil region" evidence="12">
    <location>
        <begin position="1110"/>
        <end position="1177"/>
    </location>
</feature>
<dbReference type="InterPro" id="IPR051062">
    <property type="entry name" value="Topoisomerase_IB"/>
</dbReference>
<dbReference type="PROSITE" id="PS52038">
    <property type="entry name" value="TOPO_IB_2"/>
    <property type="match status" value="1"/>
</dbReference>
<dbReference type="InterPro" id="IPR013499">
    <property type="entry name" value="TopoI_euk"/>
</dbReference>
<dbReference type="GO" id="GO:0006265">
    <property type="term" value="P:DNA topological change"/>
    <property type="evidence" value="ECO:0007669"/>
    <property type="project" value="UniProtKB-UniRule"/>
</dbReference>
<dbReference type="InterPro" id="IPR016024">
    <property type="entry name" value="ARM-type_fold"/>
</dbReference>
<keyword evidence="5" id="KW-0375">Hydrogen ion transport</keyword>
<evidence type="ECO:0000256" key="3">
    <source>
        <dbReference type="ARBA" id="ARBA00008613"/>
    </source>
</evidence>
<feature type="coiled-coil region" evidence="12">
    <location>
        <begin position="776"/>
        <end position="803"/>
    </location>
</feature>
<feature type="region of interest" description="Disordered" evidence="13">
    <location>
        <begin position="547"/>
        <end position="665"/>
    </location>
</feature>
<dbReference type="FunFam" id="1.10.10.41:FF:000001">
    <property type="entry name" value="DNA topoisomerase I"/>
    <property type="match status" value="1"/>
</dbReference>
<dbReference type="GO" id="GO:0005694">
    <property type="term" value="C:chromosome"/>
    <property type="evidence" value="ECO:0007669"/>
    <property type="project" value="InterPro"/>
</dbReference>
<dbReference type="Gene3D" id="2.170.11.10">
    <property type="entry name" value="DNA Topoisomerase I, domain 2"/>
    <property type="match status" value="1"/>
</dbReference>
<dbReference type="InterPro" id="IPR013030">
    <property type="entry name" value="DNA_topo_DNA_db_N_dom2"/>
</dbReference>
<dbReference type="Pfam" id="PF14370">
    <property type="entry name" value="Topo_C_assoc"/>
    <property type="match status" value="1"/>
</dbReference>
<feature type="active site" description="O-(3'-phospho-DNA)-tyrosine intermediate" evidence="10">
    <location>
        <position position="1189"/>
    </location>
</feature>